<dbReference type="RefSeq" id="WP_277861830.1">
    <property type="nucleotide sequence ID" value="NZ_JARRAG010000002.1"/>
</dbReference>
<comment type="caution">
    <text evidence="2">The sequence shown here is derived from an EMBL/GenBank/DDBJ whole genome shotgun (WGS) entry which is preliminary data.</text>
</comment>
<evidence type="ECO:0000256" key="1">
    <source>
        <dbReference type="SAM" id="MobiDB-lite"/>
    </source>
</evidence>
<protein>
    <submittedName>
        <fullName evidence="2">Uncharacterized protein</fullName>
    </submittedName>
</protein>
<evidence type="ECO:0000313" key="2">
    <source>
        <dbReference type="EMBL" id="MDG3005498.1"/>
    </source>
</evidence>
<keyword evidence="3" id="KW-1185">Reference proteome</keyword>
<dbReference type="Proteomes" id="UP001216907">
    <property type="component" value="Unassembled WGS sequence"/>
</dbReference>
<feature type="compositionally biased region" description="Polar residues" evidence="1">
    <location>
        <begin position="173"/>
        <end position="190"/>
    </location>
</feature>
<reference evidence="2 3" key="1">
    <citation type="submission" date="2023-03" db="EMBL/GenBank/DDBJ databases">
        <title>Paludisphaera mucosa sp. nov. a novel planctomycete from northern fen.</title>
        <authorList>
            <person name="Ivanova A."/>
        </authorList>
    </citation>
    <scope>NUCLEOTIDE SEQUENCE [LARGE SCALE GENOMIC DNA]</scope>
    <source>
        <strain evidence="2 3">Pla2</strain>
    </source>
</reference>
<sequence length="270" mass="28115">MREVIMGLEAFLIPSESTSAGPGAQYDRLTDLLVSPPVIPEDDAKGTTPPFPTFVSTTPAAAVAIPEATVVLSSPSVEAISLAELPLVASPSVDEFIPPPEATAANPPQPLAFMPLSSTPHLDIVPGGASQLDGFLAATSFDEAVTAPTGNSFDDETVIAPASLYEAPESIDAPTSQGELRSDSAASINEPSRHRLSTSRPRNGPQAFSSLGARDDMTGGHVAWDETLERIEGRLIQIAAKVDHALERLASPGPVSLGSKSRSFRGRIDG</sequence>
<feature type="compositionally biased region" description="Polar residues" evidence="1">
    <location>
        <begin position="198"/>
        <end position="209"/>
    </location>
</feature>
<name>A0ABT6FD25_9BACT</name>
<organism evidence="2 3">
    <name type="scientific">Paludisphaera mucosa</name>
    <dbReference type="NCBI Taxonomy" id="3030827"/>
    <lineage>
        <taxon>Bacteria</taxon>
        <taxon>Pseudomonadati</taxon>
        <taxon>Planctomycetota</taxon>
        <taxon>Planctomycetia</taxon>
        <taxon>Isosphaerales</taxon>
        <taxon>Isosphaeraceae</taxon>
        <taxon>Paludisphaera</taxon>
    </lineage>
</organism>
<feature type="region of interest" description="Disordered" evidence="1">
    <location>
        <begin position="250"/>
        <end position="270"/>
    </location>
</feature>
<dbReference type="EMBL" id="JARRAG010000002">
    <property type="protein sequence ID" value="MDG3005498.1"/>
    <property type="molecule type" value="Genomic_DNA"/>
</dbReference>
<gene>
    <name evidence="2" type="ORF">PZE19_17060</name>
</gene>
<evidence type="ECO:0000313" key="3">
    <source>
        <dbReference type="Proteomes" id="UP001216907"/>
    </source>
</evidence>
<proteinExistence type="predicted"/>
<accession>A0ABT6FD25</accession>
<feature type="region of interest" description="Disordered" evidence="1">
    <location>
        <begin position="166"/>
        <end position="216"/>
    </location>
</feature>